<name>A0ABQ1J3C0_9PROT</name>
<feature type="transmembrane region" description="Helical" evidence="6">
    <location>
        <begin position="6"/>
        <end position="27"/>
    </location>
</feature>
<keyword evidence="6" id="KW-0472">Membrane</keyword>
<dbReference type="Gene3D" id="1.10.287.950">
    <property type="entry name" value="Methyl-accepting chemotaxis protein"/>
    <property type="match status" value="1"/>
</dbReference>
<keyword evidence="11" id="KW-1185">Reference proteome</keyword>
<dbReference type="Pfam" id="PF00672">
    <property type="entry name" value="HAMP"/>
    <property type="match status" value="1"/>
</dbReference>
<dbReference type="EMBL" id="BMDZ01000066">
    <property type="protein sequence ID" value="GGB56412.1"/>
    <property type="molecule type" value="Genomic_DNA"/>
</dbReference>
<dbReference type="PROSITE" id="PS50192">
    <property type="entry name" value="T_SNARE"/>
    <property type="match status" value="1"/>
</dbReference>
<feature type="domain" description="T-SNARE coiled-coil homology" evidence="8">
    <location>
        <begin position="586"/>
        <end position="648"/>
    </location>
</feature>
<sequence>MFKTSVSKLLLTMVGIAVLALMVTALLRLNDAWTRYQDVRVAQTYVDADSILFRNMLVLRVQRGHGQTALLSLDDPRARLDDLREQAKSQYETIVATLTALNLPGGDRILTQIAAQWSAAQPGFDILRTEAGKPKADRNVRLTDAWYATMGDLAKVVSDASTSVSNVVRMTDPALAELVQIRRLAWQVRDRYGLHCTLRSSVNSGQVLTDKQRATMTEWRAISGAGWAGLDDVMQRSGINPALVAGATAARASYDATITRIDGVLARLDGSGTPAMTPAEWTALCQAPFEVLENLSFSALDNAAERASQMTADGRRALITDAIIMALLVVAVAVAVLTIRRRFTRPVGRLSTAIGRLSAGDYDTPIETLNYDDEFGRMRDAIEALRLSALEARRLAAAQKAAQSADLARAGRLEALCRQFDTVAGKALGSIGLSADGLRKTAAGMRRVVGSVSDEAVTVATSADLATGNVQTVAAATEELSSSIEEIARRVQGSASTAREAVANADKTNATVLALSGSAQRIGEVVELISQIAAQTNLLALNATIEAARAGDAGKGFAVVAQEVKNLATQTAQATEDIGRQVAEIQATTGDAVNDIRAITRSIGEIDQSASAIAAAVQEQGAATQEIARNVNEAASGTRRVNTTIGKVAEASRDAGAAAVEVQESVEHMVGDLTTLRRQVDDFLGNLRTV</sequence>
<dbReference type="RefSeq" id="WP_188581513.1">
    <property type="nucleotide sequence ID" value="NZ_BMDZ01000066.1"/>
</dbReference>
<feature type="domain" description="HAMP" evidence="9">
    <location>
        <begin position="341"/>
        <end position="394"/>
    </location>
</feature>
<proteinExistence type="inferred from homology"/>
<protein>
    <submittedName>
        <fullName evidence="10">Methyl-accepting chemotaxis protein</fullName>
    </submittedName>
</protein>
<evidence type="ECO:0000259" key="9">
    <source>
        <dbReference type="PROSITE" id="PS50885"/>
    </source>
</evidence>
<dbReference type="Pfam" id="PF00015">
    <property type="entry name" value="MCPsignal"/>
    <property type="match status" value="1"/>
</dbReference>
<dbReference type="PANTHER" id="PTHR32089">
    <property type="entry name" value="METHYL-ACCEPTING CHEMOTAXIS PROTEIN MCPB"/>
    <property type="match status" value="1"/>
</dbReference>
<accession>A0ABQ1J3C0</accession>
<evidence type="ECO:0000313" key="11">
    <source>
        <dbReference type="Proteomes" id="UP000603352"/>
    </source>
</evidence>
<gene>
    <name evidence="10" type="ORF">GCM10011505_41670</name>
</gene>
<evidence type="ECO:0000259" key="8">
    <source>
        <dbReference type="PROSITE" id="PS50192"/>
    </source>
</evidence>
<evidence type="ECO:0000313" key="10">
    <source>
        <dbReference type="EMBL" id="GGB56412.1"/>
    </source>
</evidence>
<dbReference type="PROSITE" id="PS50885">
    <property type="entry name" value="HAMP"/>
    <property type="match status" value="1"/>
</dbReference>
<feature type="domain" description="Methyl-accepting transducer" evidence="7">
    <location>
        <begin position="434"/>
        <end position="663"/>
    </location>
</feature>
<keyword evidence="2" id="KW-1003">Cell membrane</keyword>
<comment type="similarity">
    <text evidence="4">Belongs to the methyl-accepting chemotaxis (MCP) protein family.</text>
</comment>
<comment type="caution">
    <text evidence="10">The sequence shown here is derived from an EMBL/GenBank/DDBJ whole genome shotgun (WGS) entry which is preliminary data.</text>
</comment>
<keyword evidence="6" id="KW-0812">Transmembrane</keyword>
<evidence type="ECO:0000256" key="5">
    <source>
        <dbReference type="PROSITE-ProRule" id="PRU00284"/>
    </source>
</evidence>
<evidence type="ECO:0000259" key="7">
    <source>
        <dbReference type="PROSITE" id="PS50111"/>
    </source>
</evidence>
<evidence type="ECO:0000256" key="4">
    <source>
        <dbReference type="ARBA" id="ARBA00029447"/>
    </source>
</evidence>
<dbReference type="InterPro" id="IPR004089">
    <property type="entry name" value="MCPsignal_dom"/>
</dbReference>
<evidence type="ECO:0000256" key="6">
    <source>
        <dbReference type="SAM" id="Phobius"/>
    </source>
</evidence>
<dbReference type="Gene3D" id="6.10.340.10">
    <property type="match status" value="1"/>
</dbReference>
<comment type="subcellular location">
    <subcellularLocation>
        <location evidence="1">Cell inner membrane</location>
        <topology evidence="1">Multi-pass membrane protein</topology>
    </subcellularLocation>
</comment>
<organism evidence="10 11">
    <name type="scientific">Tistrella bauzanensis</name>
    <dbReference type="NCBI Taxonomy" id="657419"/>
    <lineage>
        <taxon>Bacteria</taxon>
        <taxon>Pseudomonadati</taxon>
        <taxon>Pseudomonadota</taxon>
        <taxon>Alphaproteobacteria</taxon>
        <taxon>Geminicoccales</taxon>
        <taxon>Geminicoccaceae</taxon>
        <taxon>Tistrella</taxon>
    </lineage>
</organism>
<dbReference type="SUPFAM" id="SSF58104">
    <property type="entry name" value="Methyl-accepting chemotaxis protein (MCP) signaling domain"/>
    <property type="match status" value="1"/>
</dbReference>
<keyword evidence="2" id="KW-0997">Cell inner membrane</keyword>
<dbReference type="InterPro" id="IPR000727">
    <property type="entry name" value="T_SNARE_dom"/>
</dbReference>
<dbReference type="SMART" id="SM00283">
    <property type="entry name" value="MA"/>
    <property type="match status" value="1"/>
</dbReference>
<keyword evidence="3 5" id="KW-0807">Transducer</keyword>
<feature type="transmembrane region" description="Helical" evidence="6">
    <location>
        <begin position="318"/>
        <end position="339"/>
    </location>
</feature>
<dbReference type="PANTHER" id="PTHR32089:SF112">
    <property type="entry name" value="LYSOZYME-LIKE PROTEIN-RELATED"/>
    <property type="match status" value="1"/>
</dbReference>
<dbReference type="SMART" id="SM00304">
    <property type="entry name" value="HAMP"/>
    <property type="match status" value="1"/>
</dbReference>
<evidence type="ECO:0000256" key="3">
    <source>
        <dbReference type="ARBA" id="ARBA00023224"/>
    </source>
</evidence>
<evidence type="ECO:0000256" key="1">
    <source>
        <dbReference type="ARBA" id="ARBA00004429"/>
    </source>
</evidence>
<dbReference type="CDD" id="cd06225">
    <property type="entry name" value="HAMP"/>
    <property type="match status" value="1"/>
</dbReference>
<reference evidence="11" key="1">
    <citation type="journal article" date="2019" name="Int. J. Syst. Evol. Microbiol.">
        <title>The Global Catalogue of Microorganisms (GCM) 10K type strain sequencing project: providing services to taxonomists for standard genome sequencing and annotation.</title>
        <authorList>
            <consortium name="The Broad Institute Genomics Platform"/>
            <consortium name="The Broad Institute Genome Sequencing Center for Infectious Disease"/>
            <person name="Wu L."/>
            <person name="Ma J."/>
        </authorList>
    </citation>
    <scope>NUCLEOTIDE SEQUENCE [LARGE SCALE GENOMIC DNA]</scope>
    <source>
        <strain evidence="11">CGMCC 1.10188</strain>
    </source>
</reference>
<dbReference type="InterPro" id="IPR003660">
    <property type="entry name" value="HAMP_dom"/>
</dbReference>
<evidence type="ECO:0000256" key="2">
    <source>
        <dbReference type="ARBA" id="ARBA00022519"/>
    </source>
</evidence>
<keyword evidence="6" id="KW-1133">Transmembrane helix</keyword>
<dbReference type="PROSITE" id="PS50111">
    <property type="entry name" value="CHEMOTAXIS_TRANSDUC_2"/>
    <property type="match status" value="1"/>
</dbReference>
<dbReference type="Proteomes" id="UP000603352">
    <property type="component" value="Unassembled WGS sequence"/>
</dbReference>